<keyword evidence="1" id="KW-0732">Signal</keyword>
<organism evidence="2">
    <name type="scientific">Anopheles darlingi</name>
    <name type="common">Mosquito</name>
    <dbReference type="NCBI Taxonomy" id="43151"/>
    <lineage>
        <taxon>Eukaryota</taxon>
        <taxon>Metazoa</taxon>
        <taxon>Ecdysozoa</taxon>
        <taxon>Arthropoda</taxon>
        <taxon>Hexapoda</taxon>
        <taxon>Insecta</taxon>
        <taxon>Pterygota</taxon>
        <taxon>Neoptera</taxon>
        <taxon>Endopterygota</taxon>
        <taxon>Diptera</taxon>
        <taxon>Nematocera</taxon>
        <taxon>Culicoidea</taxon>
        <taxon>Culicidae</taxon>
        <taxon>Anophelinae</taxon>
        <taxon>Anopheles</taxon>
    </lineage>
</organism>
<name>A0A2M4DDI8_ANODA</name>
<evidence type="ECO:0000256" key="1">
    <source>
        <dbReference type="SAM" id="SignalP"/>
    </source>
</evidence>
<dbReference type="AlphaFoldDB" id="A0A2M4DDI8"/>
<reference evidence="2" key="1">
    <citation type="submission" date="2018-01" db="EMBL/GenBank/DDBJ databases">
        <title>An insight into the sialome of Amazonian anophelines.</title>
        <authorList>
            <person name="Ribeiro J.M."/>
            <person name="Scarpassa V."/>
            <person name="Calvo E."/>
        </authorList>
    </citation>
    <scope>NUCLEOTIDE SEQUENCE</scope>
</reference>
<sequence>MLMLLLPVLLLVTSSVARCCPIYDFCALGSRFRRERGRDISLTVFPFADSTAYLRAFTPTAKDNGFGEYMCVCLVLLGARAICFLI</sequence>
<accession>A0A2M4DDI8</accession>
<proteinExistence type="predicted"/>
<feature type="chain" id="PRO_5014733963" evidence="1">
    <location>
        <begin position="20"/>
        <end position="86"/>
    </location>
</feature>
<feature type="signal peptide" evidence="1">
    <location>
        <begin position="1"/>
        <end position="19"/>
    </location>
</feature>
<evidence type="ECO:0000313" key="2">
    <source>
        <dbReference type="EMBL" id="MBW75606.1"/>
    </source>
</evidence>
<protein>
    <submittedName>
        <fullName evidence="2">Putative secreted protein</fullName>
    </submittedName>
</protein>
<dbReference type="EMBL" id="GGFL01011428">
    <property type="protein sequence ID" value="MBW75606.1"/>
    <property type="molecule type" value="Transcribed_RNA"/>
</dbReference>